<proteinExistence type="predicted"/>
<feature type="region of interest" description="Disordered" evidence="1">
    <location>
        <begin position="63"/>
        <end position="114"/>
    </location>
</feature>
<organism evidence="2">
    <name type="scientific">Tanacetum cinerariifolium</name>
    <name type="common">Dalmatian daisy</name>
    <name type="synonym">Chrysanthemum cinerariifolium</name>
    <dbReference type="NCBI Taxonomy" id="118510"/>
    <lineage>
        <taxon>Eukaryota</taxon>
        <taxon>Viridiplantae</taxon>
        <taxon>Streptophyta</taxon>
        <taxon>Embryophyta</taxon>
        <taxon>Tracheophyta</taxon>
        <taxon>Spermatophyta</taxon>
        <taxon>Magnoliopsida</taxon>
        <taxon>eudicotyledons</taxon>
        <taxon>Gunneridae</taxon>
        <taxon>Pentapetalae</taxon>
        <taxon>asterids</taxon>
        <taxon>campanulids</taxon>
        <taxon>Asterales</taxon>
        <taxon>Asteraceae</taxon>
        <taxon>Asteroideae</taxon>
        <taxon>Anthemideae</taxon>
        <taxon>Anthemidinae</taxon>
        <taxon>Tanacetum</taxon>
    </lineage>
</organism>
<gene>
    <name evidence="2" type="ORF">Tci_638320</name>
</gene>
<protein>
    <submittedName>
        <fullName evidence="2">Uncharacterized protein</fullName>
    </submittedName>
</protein>
<name>A0A699K1H5_TANCI</name>
<reference evidence="2" key="1">
    <citation type="journal article" date="2019" name="Sci. Rep.">
        <title>Draft genome of Tanacetum cinerariifolium, the natural source of mosquito coil.</title>
        <authorList>
            <person name="Yamashiro T."/>
            <person name="Shiraishi A."/>
            <person name="Satake H."/>
            <person name="Nakayama K."/>
        </authorList>
    </citation>
    <scope>NUCLEOTIDE SEQUENCE</scope>
</reference>
<evidence type="ECO:0000313" key="2">
    <source>
        <dbReference type="EMBL" id="GFA66348.1"/>
    </source>
</evidence>
<dbReference type="EMBL" id="BKCJ010464493">
    <property type="protein sequence ID" value="GFA66348.1"/>
    <property type="molecule type" value="Genomic_DNA"/>
</dbReference>
<evidence type="ECO:0000256" key="1">
    <source>
        <dbReference type="SAM" id="MobiDB-lite"/>
    </source>
</evidence>
<sequence length="142" mass="14793">MNMYPTRKNNNMGYPENSYYGLPESTYSFNYPFHTSASKVLGPGTVSQRLKATVSACESQGLSNTNDITNEESIDAGDNGTLEGFSNNNNIKSGASSGGSGAVRGNGKSKGISSSCESGAVRGNFHSKGMSSYVGSGGILCY</sequence>
<dbReference type="AlphaFoldDB" id="A0A699K1H5"/>
<feature type="compositionally biased region" description="Low complexity" evidence="1">
    <location>
        <begin position="86"/>
        <end position="95"/>
    </location>
</feature>
<accession>A0A699K1H5</accession>
<comment type="caution">
    <text evidence="2">The sequence shown here is derived from an EMBL/GenBank/DDBJ whole genome shotgun (WGS) entry which is preliminary data.</text>
</comment>